<reference evidence="2" key="1">
    <citation type="journal article" date="2022" name="Mol. Ecol. Resour.">
        <title>The genomes of chicory, endive, great burdock and yacon provide insights into Asteraceae palaeo-polyploidization history and plant inulin production.</title>
        <authorList>
            <person name="Fan W."/>
            <person name="Wang S."/>
            <person name="Wang H."/>
            <person name="Wang A."/>
            <person name="Jiang F."/>
            <person name="Liu H."/>
            <person name="Zhao H."/>
            <person name="Xu D."/>
            <person name="Zhang Y."/>
        </authorList>
    </citation>
    <scope>NUCLEOTIDE SEQUENCE [LARGE SCALE GENOMIC DNA]</scope>
    <source>
        <strain evidence="2">cv. Punajuju</strain>
    </source>
</reference>
<dbReference type="EMBL" id="CM042013">
    <property type="protein sequence ID" value="KAI3739218.1"/>
    <property type="molecule type" value="Genomic_DNA"/>
</dbReference>
<organism evidence="1 2">
    <name type="scientific">Cichorium intybus</name>
    <name type="common">Chicory</name>
    <dbReference type="NCBI Taxonomy" id="13427"/>
    <lineage>
        <taxon>Eukaryota</taxon>
        <taxon>Viridiplantae</taxon>
        <taxon>Streptophyta</taxon>
        <taxon>Embryophyta</taxon>
        <taxon>Tracheophyta</taxon>
        <taxon>Spermatophyta</taxon>
        <taxon>Magnoliopsida</taxon>
        <taxon>eudicotyledons</taxon>
        <taxon>Gunneridae</taxon>
        <taxon>Pentapetalae</taxon>
        <taxon>asterids</taxon>
        <taxon>campanulids</taxon>
        <taxon>Asterales</taxon>
        <taxon>Asteraceae</taxon>
        <taxon>Cichorioideae</taxon>
        <taxon>Cichorieae</taxon>
        <taxon>Cichoriinae</taxon>
        <taxon>Cichorium</taxon>
    </lineage>
</organism>
<name>A0ACB9CYH5_CICIN</name>
<sequence>MDHWNKALTEVADLKGINANGRRETVVLDETVKYIYRRLRISSRFPLPRLFGMDDSIQFVTSWLKDAPHILQMHSLFWVWVGLGRRL</sequence>
<gene>
    <name evidence="1" type="ORF">L2E82_29617</name>
</gene>
<protein>
    <submittedName>
        <fullName evidence="1">Uncharacterized protein</fullName>
    </submittedName>
</protein>
<keyword evidence="2" id="KW-1185">Reference proteome</keyword>
<dbReference type="Proteomes" id="UP001055811">
    <property type="component" value="Linkage Group LG05"/>
</dbReference>
<proteinExistence type="predicted"/>
<evidence type="ECO:0000313" key="1">
    <source>
        <dbReference type="EMBL" id="KAI3739218.1"/>
    </source>
</evidence>
<comment type="caution">
    <text evidence="1">The sequence shown here is derived from an EMBL/GenBank/DDBJ whole genome shotgun (WGS) entry which is preliminary data.</text>
</comment>
<accession>A0ACB9CYH5</accession>
<evidence type="ECO:0000313" key="2">
    <source>
        <dbReference type="Proteomes" id="UP001055811"/>
    </source>
</evidence>
<reference evidence="1 2" key="2">
    <citation type="journal article" date="2022" name="Mol. Ecol. Resour.">
        <title>The genomes of chicory, endive, great burdock and yacon provide insights into Asteraceae paleo-polyploidization history and plant inulin production.</title>
        <authorList>
            <person name="Fan W."/>
            <person name="Wang S."/>
            <person name="Wang H."/>
            <person name="Wang A."/>
            <person name="Jiang F."/>
            <person name="Liu H."/>
            <person name="Zhao H."/>
            <person name="Xu D."/>
            <person name="Zhang Y."/>
        </authorList>
    </citation>
    <scope>NUCLEOTIDE SEQUENCE [LARGE SCALE GENOMIC DNA]</scope>
    <source>
        <strain evidence="2">cv. Punajuju</strain>
        <tissue evidence="1">Leaves</tissue>
    </source>
</reference>